<dbReference type="AlphaFoldDB" id="A0AA39ZDA7"/>
<evidence type="ECO:0000313" key="2">
    <source>
        <dbReference type="EMBL" id="KAK0668656.1"/>
    </source>
</evidence>
<comment type="caution">
    <text evidence="2">The sequence shown here is derived from an EMBL/GenBank/DDBJ whole genome shotgun (WGS) entry which is preliminary data.</text>
</comment>
<organism evidence="2 3">
    <name type="scientific">Cercophora samala</name>
    <dbReference type="NCBI Taxonomy" id="330535"/>
    <lineage>
        <taxon>Eukaryota</taxon>
        <taxon>Fungi</taxon>
        <taxon>Dikarya</taxon>
        <taxon>Ascomycota</taxon>
        <taxon>Pezizomycotina</taxon>
        <taxon>Sordariomycetes</taxon>
        <taxon>Sordariomycetidae</taxon>
        <taxon>Sordariales</taxon>
        <taxon>Lasiosphaeriaceae</taxon>
        <taxon>Cercophora</taxon>
    </lineage>
</organism>
<gene>
    <name evidence="2" type="ORF">QBC41DRAFT_225771</name>
</gene>
<protein>
    <recommendedName>
        <fullName evidence="1">DUF6546 domain-containing protein</fullName>
    </recommendedName>
</protein>
<dbReference type="EMBL" id="JAULSY010000053">
    <property type="protein sequence ID" value="KAK0668656.1"/>
    <property type="molecule type" value="Genomic_DNA"/>
</dbReference>
<name>A0AA39ZDA7_9PEZI</name>
<feature type="domain" description="DUF6546" evidence="1">
    <location>
        <begin position="316"/>
        <end position="529"/>
    </location>
</feature>
<sequence length="551" mass="63897">MVLEWLDVVTPSEPTITADYVNSPGWRVVRPAKHRSGYSAVNREFQHFFEGVNFAYLELSQNDVQEFGRITAGQNIYRLNYVRRLWLRVILPTYDCDACQKPEDSLTRANNNAVFTRALVLLLDILSRWKKKDMLQPQQVSKGMILELSAQSPSDAQHSFLRCFHLRESYPYKVSPDGLKLRKRFKDWFYFMDRSLVVGRKNDEFHHLEGGIPNRSLPNGAKARLHGTPLELNYRNSPLDHKRRTRNKLPTVELVTGLSFRRQFFRTLAPSMVRKLMEGLVCLQDFRYEFWLPSPSWQVSDVYFRAELKTLLRSGLPTTLRRLSLFRDFDHRFTVQQFNKPAPPTRKCDSLALAEASHQLEVLSSSWITDAADFFAAPKRESSPWPFLRHLALTTSYLHPERPHDLMNSVIGLAAVAASQMPNLEKMEIWSCGGWRNCLGHACIFRYGFNEVDGSVITWSSTWPDERELVFSKAVIRAWKAVAEGRKGGRPLRVERRPLVDVNIESCFNQWQFHAAVIPRLELKKEVLEGLSRFQLATELKSPLWNLRWVT</sequence>
<dbReference type="Proteomes" id="UP001174997">
    <property type="component" value="Unassembled WGS sequence"/>
</dbReference>
<accession>A0AA39ZDA7</accession>
<proteinExistence type="predicted"/>
<dbReference type="Pfam" id="PF20183">
    <property type="entry name" value="DUF6546"/>
    <property type="match status" value="1"/>
</dbReference>
<evidence type="ECO:0000313" key="3">
    <source>
        <dbReference type="Proteomes" id="UP001174997"/>
    </source>
</evidence>
<reference evidence="2" key="1">
    <citation type="submission" date="2023-06" db="EMBL/GenBank/DDBJ databases">
        <title>Genome-scale phylogeny and comparative genomics of the fungal order Sordariales.</title>
        <authorList>
            <consortium name="Lawrence Berkeley National Laboratory"/>
            <person name="Hensen N."/>
            <person name="Bonometti L."/>
            <person name="Westerberg I."/>
            <person name="Brannstrom I.O."/>
            <person name="Guillou S."/>
            <person name="Cros-Aarteil S."/>
            <person name="Calhoun S."/>
            <person name="Haridas S."/>
            <person name="Kuo A."/>
            <person name="Mondo S."/>
            <person name="Pangilinan J."/>
            <person name="Riley R."/>
            <person name="Labutti K."/>
            <person name="Andreopoulos B."/>
            <person name="Lipzen A."/>
            <person name="Chen C."/>
            <person name="Yanf M."/>
            <person name="Daum C."/>
            <person name="Ng V."/>
            <person name="Clum A."/>
            <person name="Steindorff A."/>
            <person name="Ohm R."/>
            <person name="Martin F."/>
            <person name="Silar P."/>
            <person name="Natvig D."/>
            <person name="Lalanne C."/>
            <person name="Gautier V."/>
            <person name="Ament-Velasquez S.L."/>
            <person name="Kruys A."/>
            <person name="Hutchinson M.I."/>
            <person name="Powell A.J."/>
            <person name="Barry K."/>
            <person name="Miller A.N."/>
            <person name="Grigoriev I.V."/>
            <person name="Debuchy R."/>
            <person name="Gladieux P."/>
            <person name="Thoren M.H."/>
            <person name="Johannesson H."/>
        </authorList>
    </citation>
    <scope>NUCLEOTIDE SEQUENCE</scope>
    <source>
        <strain evidence="2">CBS 307.81</strain>
    </source>
</reference>
<dbReference type="InterPro" id="IPR046676">
    <property type="entry name" value="DUF6546"/>
</dbReference>
<keyword evidence="3" id="KW-1185">Reference proteome</keyword>
<evidence type="ECO:0000259" key="1">
    <source>
        <dbReference type="Pfam" id="PF20183"/>
    </source>
</evidence>